<keyword evidence="1" id="KW-1015">Disulfide bond</keyword>
<sequence length="147" mass="16286">MADVHTLGGNAVSIYSRGPHIRATMRVTTGTLLLLTVTCLLWYARACEPNQTQNGCKIYGTECTCGFGCKTEFIYRTRRACLSALRERSSNICYRQPCVRGICIQTVQEPGYACKCEGTGYYGQRCEKACPTVPVRGLVFPHECVVI</sequence>
<evidence type="ECO:0000313" key="5">
    <source>
        <dbReference type="Proteomes" id="UP001314205"/>
    </source>
</evidence>
<dbReference type="SUPFAM" id="SSF57196">
    <property type="entry name" value="EGF/Laminin"/>
    <property type="match status" value="1"/>
</dbReference>
<evidence type="ECO:0000256" key="1">
    <source>
        <dbReference type="PROSITE-ProRule" id="PRU00076"/>
    </source>
</evidence>
<evidence type="ECO:0000256" key="2">
    <source>
        <dbReference type="SAM" id="Phobius"/>
    </source>
</evidence>
<dbReference type="InterPro" id="IPR000742">
    <property type="entry name" value="EGF"/>
</dbReference>
<dbReference type="PROSITE" id="PS50026">
    <property type="entry name" value="EGF_3"/>
    <property type="match status" value="1"/>
</dbReference>
<protein>
    <recommendedName>
        <fullName evidence="3">EGF-like domain-containing protein</fullName>
    </recommendedName>
</protein>
<feature type="disulfide bond" evidence="1">
    <location>
        <begin position="93"/>
        <end position="103"/>
    </location>
</feature>
<keyword evidence="1" id="KW-0245">EGF-like domain</keyword>
<reference evidence="4 5" key="1">
    <citation type="submission" date="2023-11" db="EMBL/GenBank/DDBJ databases">
        <authorList>
            <person name="Hedman E."/>
            <person name="Englund M."/>
            <person name="Stromberg M."/>
            <person name="Nyberg Akerstrom W."/>
            <person name="Nylinder S."/>
            <person name="Jareborg N."/>
            <person name="Kallberg Y."/>
            <person name="Kronander E."/>
        </authorList>
    </citation>
    <scope>NUCLEOTIDE SEQUENCE [LARGE SCALE GENOMIC DNA]</scope>
</reference>
<keyword evidence="2" id="KW-0472">Membrane</keyword>
<organism evidence="4 5">
    <name type="scientific">Parnassius mnemosyne</name>
    <name type="common">clouded apollo</name>
    <dbReference type="NCBI Taxonomy" id="213953"/>
    <lineage>
        <taxon>Eukaryota</taxon>
        <taxon>Metazoa</taxon>
        <taxon>Ecdysozoa</taxon>
        <taxon>Arthropoda</taxon>
        <taxon>Hexapoda</taxon>
        <taxon>Insecta</taxon>
        <taxon>Pterygota</taxon>
        <taxon>Neoptera</taxon>
        <taxon>Endopterygota</taxon>
        <taxon>Lepidoptera</taxon>
        <taxon>Glossata</taxon>
        <taxon>Ditrysia</taxon>
        <taxon>Papilionoidea</taxon>
        <taxon>Papilionidae</taxon>
        <taxon>Parnassiinae</taxon>
        <taxon>Parnassini</taxon>
        <taxon>Parnassius</taxon>
        <taxon>Driopa</taxon>
    </lineage>
</organism>
<comment type="caution">
    <text evidence="1">Lacks conserved residue(s) required for the propagation of feature annotation.</text>
</comment>
<keyword evidence="5" id="KW-1185">Reference proteome</keyword>
<evidence type="ECO:0000259" key="3">
    <source>
        <dbReference type="PROSITE" id="PS50026"/>
    </source>
</evidence>
<dbReference type="Gene3D" id="2.10.25.10">
    <property type="entry name" value="Laminin"/>
    <property type="match status" value="1"/>
</dbReference>
<dbReference type="EMBL" id="CAVLGL010000082">
    <property type="protein sequence ID" value="CAK1588291.1"/>
    <property type="molecule type" value="Genomic_DNA"/>
</dbReference>
<proteinExistence type="predicted"/>
<feature type="transmembrane region" description="Helical" evidence="2">
    <location>
        <begin position="23"/>
        <end position="44"/>
    </location>
</feature>
<gene>
    <name evidence="4" type="ORF">PARMNEM_LOCUS8948</name>
</gene>
<dbReference type="AlphaFoldDB" id="A0AAV1KZ40"/>
<keyword evidence="2" id="KW-0812">Transmembrane</keyword>
<keyword evidence="2" id="KW-1133">Transmembrane helix</keyword>
<comment type="caution">
    <text evidence="4">The sequence shown here is derived from an EMBL/GenBank/DDBJ whole genome shotgun (WGS) entry which is preliminary data.</text>
</comment>
<name>A0AAV1KZ40_9NEOP</name>
<accession>A0AAV1KZ40</accession>
<dbReference type="Proteomes" id="UP001314205">
    <property type="component" value="Unassembled WGS sequence"/>
</dbReference>
<feature type="domain" description="EGF-like" evidence="3">
    <location>
        <begin position="89"/>
        <end position="127"/>
    </location>
</feature>
<evidence type="ECO:0000313" key="4">
    <source>
        <dbReference type="EMBL" id="CAK1588291.1"/>
    </source>
</evidence>